<dbReference type="Gene3D" id="1.10.287.510">
    <property type="entry name" value="Helix hairpin bin"/>
    <property type="match status" value="1"/>
</dbReference>
<dbReference type="OrthoDB" id="36891at2157"/>
<dbReference type="KEGG" id="aman:B6F84_02515"/>
<protein>
    <recommendedName>
        <fullName evidence="5">Zinc-hook domain-containing protein</fullName>
    </recommendedName>
</protein>
<dbReference type="NCBIfam" id="NF045487">
    <property type="entry name" value="ASRP"/>
    <property type="match status" value="1"/>
</dbReference>
<evidence type="ECO:0000313" key="4">
    <source>
        <dbReference type="Proteomes" id="UP000193404"/>
    </source>
</evidence>
<dbReference type="SUPFAM" id="SSF52540">
    <property type="entry name" value="P-loop containing nucleoside triphosphate hydrolases"/>
    <property type="match status" value="2"/>
</dbReference>
<dbReference type="STRING" id="282676.B6F84_02515"/>
<name>A0A1W6JXH9_9CREN</name>
<dbReference type="Proteomes" id="UP000193404">
    <property type="component" value="Chromosome"/>
</dbReference>
<keyword evidence="4" id="KW-1185">Reference proteome</keyword>
<proteinExistence type="predicted"/>
<gene>
    <name evidence="3" type="ORF">B6F84_02515</name>
</gene>
<evidence type="ECO:0000256" key="2">
    <source>
        <dbReference type="SAM" id="Coils"/>
    </source>
</evidence>
<feature type="coiled-coil region" evidence="2">
    <location>
        <begin position="308"/>
        <end position="455"/>
    </location>
</feature>
<evidence type="ECO:0000313" key="3">
    <source>
        <dbReference type="EMBL" id="ARM75011.1"/>
    </source>
</evidence>
<dbReference type="Gene3D" id="3.40.50.300">
    <property type="entry name" value="P-loop containing nucleotide triphosphate hydrolases"/>
    <property type="match status" value="2"/>
</dbReference>
<reference evidence="3 4" key="1">
    <citation type="submission" date="2017-03" db="EMBL/GenBank/DDBJ databases">
        <title>Sulfur activation and transportation mechanism of thermophilic Archaea Acidianus manzaensis YN-25.</title>
        <authorList>
            <person name="Ma Y."/>
            <person name="Yang Y."/>
            <person name="Xia J."/>
        </authorList>
    </citation>
    <scope>NUCLEOTIDE SEQUENCE [LARGE SCALE GENOMIC DNA]</scope>
    <source>
        <strain evidence="3 4">YN-25</strain>
    </source>
</reference>
<dbReference type="PANTHER" id="PTHR32114">
    <property type="entry name" value="ABC TRANSPORTER ABCH.3"/>
    <property type="match status" value="1"/>
</dbReference>
<feature type="coiled-coil region" evidence="2">
    <location>
        <begin position="130"/>
        <end position="237"/>
    </location>
</feature>
<dbReference type="RefSeq" id="WP_148690766.1">
    <property type="nucleotide sequence ID" value="NZ_CP020477.1"/>
</dbReference>
<dbReference type="EMBL" id="CP020477">
    <property type="protein sequence ID" value="ARM75011.1"/>
    <property type="molecule type" value="Genomic_DNA"/>
</dbReference>
<evidence type="ECO:0008006" key="5">
    <source>
        <dbReference type="Google" id="ProtNLM"/>
    </source>
</evidence>
<dbReference type="AlphaFoldDB" id="A0A1W6JXH9"/>
<keyword evidence="1 2" id="KW-0175">Coiled coil</keyword>
<accession>A0A1W6JXH9</accession>
<sequence length="582" mass="68562">MKVSVYNIGGIITPLDYQVDKGVNIYKAPNAYGKTSLAKAMISLLTSAIRPDDLLNVFADEGYIELEYEGRSYYRRIRRIKNKIIENSKLLMDDDRALLLSYFSPENKLLTQIMSGDENVEWFISATSKVQEIKSKKNEMDIKLQQLKSELEDLNSKYKEAIDLQNKIKLIENDIERLEKEKESDKVLNRTSHTINLTRENKMTELRDKIEVKKRELNELQNRLNKLEQDIAQKQSMVSPEIRKSYEDQLNDIIKQLQTKSSLRNEKEIEIRLLERVLDEIKDSEKKQLSTCYVCGSHVDPSAWKLRADIITKELKEKTNAFENIKKETDELLSKKAEIERRLKDLDSLQNEINRLMLNKNDLQNKIETVKSQIDDLERQRREMEERFNRSNDVIRVVDINDYTTKRLEELNKKKEELEYELYQTGVPSQILEKISEKKKELEELQKIIDDLDKEYIRRLTVAREEFVSIANSLMKELEFDIRAEIDENYKLIVKRHDAMLELKKLSSSERTSLALILVITALKSYFKTPFFIVDESFMTFDQKRFEKIVKYLKGITDYIIITKSDENLEVVREPMESLVSS</sequence>
<evidence type="ECO:0000256" key="1">
    <source>
        <dbReference type="ARBA" id="ARBA00023054"/>
    </source>
</evidence>
<dbReference type="GeneID" id="41589756"/>
<organism evidence="3 4">
    <name type="scientific">Acidianus manzaensis</name>
    <dbReference type="NCBI Taxonomy" id="282676"/>
    <lineage>
        <taxon>Archaea</taxon>
        <taxon>Thermoproteota</taxon>
        <taxon>Thermoprotei</taxon>
        <taxon>Sulfolobales</taxon>
        <taxon>Sulfolobaceae</taxon>
        <taxon>Acidianus</taxon>
    </lineage>
</organism>
<dbReference type="PANTHER" id="PTHR32114:SF2">
    <property type="entry name" value="ABC TRANSPORTER ABCH.3"/>
    <property type="match status" value="1"/>
</dbReference>
<dbReference type="InterPro" id="IPR027417">
    <property type="entry name" value="P-loop_NTPase"/>
</dbReference>